<gene>
    <name evidence="1" type="ORF">N656DRAFT_453224</name>
</gene>
<comment type="caution">
    <text evidence="1">The sequence shown here is derived from an EMBL/GenBank/DDBJ whole genome shotgun (WGS) entry which is preliminary data.</text>
</comment>
<keyword evidence="2" id="KW-1185">Reference proteome</keyword>
<name>A0AAN6QDC5_9PEZI</name>
<dbReference type="AlphaFoldDB" id="A0AAN6QDC5"/>
<evidence type="ECO:0000313" key="1">
    <source>
        <dbReference type="EMBL" id="KAK4108113.1"/>
    </source>
</evidence>
<reference evidence="1" key="1">
    <citation type="journal article" date="2023" name="Mol. Phylogenet. Evol.">
        <title>Genome-scale phylogeny and comparative genomics of the fungal order Sordariales.</title>
        <authorList>
            <person name="Hensen N."/>
            <person name="Bonometti L."/>
            <person name="Westerberg I."/>
            <person name="Brannstrom I.O."/>
            <person name="Guillou S."/>
            <person name="Cros-Aarteil S."/>
            <person name="Calhoun S."/>
            <person name="Haridas S."/>
            <person name="Kuo A."/>
            <person name="Mondo S."/>
            <person name="Pangilinan J."/>
            <person name="Riley R."/>
            <person name="LaButti K."/>
            <person name="Andreopoulos B."/>
            <person name="Lipzen A."/>
            <person name="Chen C."/>
            <person name="Yan M."/>
            <person name="Daum C."/>
            <person name="Ng V."/>
            <person name="Clum A."/>
            <person name="Steindorff A."/>
            <person name="Ohm R.A."/>
            <person name="Martin F."/>
            <person name="Silar P."/>
            <person name="Natvig D.O."/>
            <person name="Lalanne C."/>
            <person name="Gautier V."/>
            <person name="Ament-Velasquez S.L."/>
            <person name="Kruys A."/>
            <person name="Hutchinson M.I."/>
            <person name="Powell A.J."/>
            <person name="Barry K."/>
            <person name="Miller A.N."/>
            <person name="Grigoriev I.V."/>
            <person name="Debuchy R."/>
            <person name="Gladieux P."/>
            <person name="Hiltunen Thoren M."/>
            <person name="Johannesson H."/>
        </authorList>
    </citation>
    <scope>NUCLEOTIDE SEQUENCE</scope>
    <source>
        <strain evidence="1">CBS 508.74</strain>
    </source>
</reference>
<organism evidence="1 2">
    <name type="scientific">Canariomyces notabilis</name>
    <dbReference type="NCBI Taxonomy" id="2074819"/>
    <lineage>
        <taxon>Eukaryota</taxon>
        <taxon>Fungi</taxon>
        <taxon>Dikarya</taxon>
        <taxon>Ascomycota</taxon>
        <taxon>Pezizomycotina</taxon>
        <taxon>Sordariomycetes</taxon>
        <taxon>Sordariomycetidae</taxon>
        <taxon>Sordariales</taxon>
        <taxon>Chaetomiaceae</taxon>
        <taxon>Canariomyces</taxon>
    </lineage>
</organism>
<evidence type="ECO:0000313" key="2">
    <source>
        <dbReference type="Proteomes" id="UP001302812"/>
    </source>
</evidence>
<dbReference type="RefSeq" id="XP_064665683.1">
    <property type="nucleotide sequence ID" value="XM_064809694.1"/>
</dbReference>
<proteinExistence type="predicted"/>
<dbReference type="GeneID" id="89933818"/>
<sequence>MSIRQEHKFPAPGRTRTSLCWRRTRARFKQQKMMLASTISALLRRMRAAWYELVRQGSGSRLAGDGDIQSSDRVVAIRRHLDCGTEPAIPCRSLLPPVRTRLGYLPPLSRSSEPFTPANLQN</sequence>
<reference evidence="1" key="2">
    <citation type="submission" date="2023-05" db="EMBL/GenBank/DDBJ databases">
        <authorList>
            <consortium name="Lawrence Berkeley National Laboratory"/>
            <person name="Steindorff A."/>
            <person name="Hensen N."/>
            <person name="Bonometti L."/>
            <person name="Westerberg I."/>
            <person name="Brannstrom I.O."/>
            <person name="Guillou S."/>
            <person name="Cros-Aarteil S."/>
            <person name="Calhoun S."/>
            <person name="Haridas S."/>
            <person name="Kuo A."/>
            <person name="Mondo S."/>
            <person name="Pangilinan J."/>
            <person name="Riley R."/>
            <person name="Labutti K."/>
            <person name="Andreopoulos B."/>
            <person name="Lipzen A."/>
            <person name="Chen C."/>
            <person name="Yanf M."/>
            <person name="Daum C."/>
            <person name="Ng V."/>
            <person name="Clum A."/>
            <person name="Ohm R."/>
            <person name="Martin F."/>
            <person name="Silar P."/>
            <person name="Natvig D."/>
            <person name="Lalanne C."/>
            <person name="Gautier V."/>
            <person name="Ament-Velasquez S.L."/>
            <person name="Kruys A."/>
            <person name="Hutchinson M.I."/>
            <person name="Powell A.J."/>
            <person name="Barry K."/>
            <person name="Miller A.N."/>
            <person name="Grigoriev I.V."/>
            <person name="Debuchy R."/>
            <person name="Gladieux P."/>
            <person name="Thoren M.H."/>
            <person name="Johannesson H."/>
        </authorList>
    </citation>
    <scope>NUCLEOTIDE SEQUENCE</scope>
    <source>
        <strain evidence="1">CBS 508.74</strain>
    </source>
</reference>
<protein>
    <submittedName>
        <fullName evidence="1">Uncharacterized protein</fullName>
    </submittedName>
</protein>
<dbReference type="EMBL" id="MU853366">
    <property type="protein sequence ID" value="KAK4108113.1"/>
    <property type="molecule type" value="Genomic_DNA"/>
</dbReference>
<accession>A0AAN6QDC5</accession>
<dbReference type="Proteomes" id="UP001302812">
    <property type="component" value="Unassembled WGS sequence"/>
</dbReference>